<dbReference type="AlphaFoldDB" id="A0A0L8H261"/>
<name>A0A0L8H261_OCTBM</name>
<organism evidence="1">
    <name type="scientific">Octopus bimaculoides</name>
    <name type="common">California two-spotted octopus</name>
    <dbReference type="NCBI Taxonomy" id="37653"/>
    <lineage>
        <taxon>Eukaryota</taxon>
        <taxon>Metazoa</taxon>
        <taxon>Spiralia</taxon>
        <taxon>Lophotrochozoa</taxon>
        <taxon>Mollusca</taxon>
        <taxon>Cephalopoda</taxon>
        <taxon>Coleoidea</taxon>
        <taxon>Octopodiformes</taxon>
        <taxon>Octopoda</taxon>
        <taxon>Incirrata</taxon>
        <taxon>Octopodidae</taxon>
        <taxon>Octopus</taxon>
    </lineage>
</organism>
<sequence>SHGGLQIRLLNIKSYFEHKQDWKADNTLQNVDVFRFVERFLKQNQQVASILPGLEYTAVGVTISSTKINIITIYRSPSAQVAPFLISLHHFIRSLPRNHLTIVFGDFNVDLLDSPNHETLTTMNQFVFDQLIQKPTTVYGSLLDQVYVNQDRRPQVTVTDSYFSNHDVVCVSLTFLLFLFSCMVKLACCCH</sequence>
<gene>
    <name evidence="1" type="ORF">OCBIM_22023988mg</name>
</gene>
<protein>
    <recommendedName>
        <fullName evidence="2">Endonuclease/exonuclease/phosphatase domain-containing protein</fullName>
    </recommendedName>
</protein>
<feature type="non-terminal residue" evidence="1">
    <location>
        <position position="1"/>
    </location>
</feature>
<dbReference type="SUPFAM" id="SSF56219">
    <property type="entry name" value="DNase I-like"/>
    <property type="match status" value="1"/>
</dbReference>
<accession>A0A0L8H261</accession>
<evidence type="ECO:0008006" key="2">
    <source>
        <dbReference type="Google" id="ProtNLM"/>
    </source>
</evidence>
<reference evidence="1" key="1">
    <citation type="submission" date="2015-07" db="EMBL/GenBank/DDBJ databases">
        <title>MeaNS - Measles Nucleotide Surveillance Program.</title>
        <authorList>
            <person name="Tran T."/>
            <person name="Druce J."/>
        </authorList>
    </citation>
    <scope>NUCLEOTIDE SEQUENCE</scope>
    <source>
        <strain evidence="1">UCB-OBI-ISO-001</strain>
        <tissue evidence="1">Gonad</tissue>
    </source>
</reference>
<dbReference type="Gene3D" id="3.60.10.10">
    <property type="entry name" value="Endonuclease/exonuclease/phosphatase"/>
    <property type="match status" value="1"/>
</dbReference>
<dbReference type="InterPro" id="IPR036691">
    <property type="entry name" value="Endo/exonu/phosph_ase_sf"/>
</dbReference>
<proteinExistence type="predicted"/>
<dbReference type="EMBL" id="KQ419514">
    <property type="protein sequence ID" value="KOF83333.1"/>
    <property type="molecule type" value="Genomic_DNA"/>
</dbReference>
<evidence type="ECO:0000313" key="1">
    <source>
        <dbReference type="EMBL" id="KOF83333.1"/>
    </source>
</evidence>